<dbReference type="Proteomes" id="UP000053274">
    <property type="component" value="Unassembled WGS sequence"/>
</dbReference>
<keyword evidence="2" id="KW-0813">Transport</keyword>
<evidence type="ECO:0000313" key="12">
    <source>
        <dbReference type="EMBL" id="KRO36651.1"/>
    </source>
</evidence>
<evidence type="ECO:0000256" key="2">
    <source>
        <dbReference type="ARBA" id="ARBA00022448"/>
    </source>
</evidence>
<dbReference type="EMBL" id="LIAM01000002">
    <property type="protein sequence ID" value="KRO36651.1"/>
    <property type="molecule type" value="Genomic_DNA"/>
</dbReference>
<gene>
    <name evidence="12" type="ORF">ABR54_00645</name>
</gene>
<feature type="transmembrane region" description="Helical" evidence="11">
    <location>
        <begin position="218"/>
        <end position="239"/>
    </location>
</feature>
<accession>A0A0R2PIP6</accession>
<evidence type="ECO:0000256" key="10">
    <source>
        <dbReference type="ARBA" id="ARBA00035686"/>
    </source>
</evidence>
<proteinExistence type="predicted"/>
<evidence type="ECO:0000256" key="6">
    <source>
        <dbReference type="ARBA" id="ARBA00022692"/>
    </source>
</evidence>
<dbReference type="InterPro" id="IPR001851">
    <property type="entry name" value="ABC_transp_permease"/>
</dbReference>
<evidence type="ECO:0000256" key="7">
    <source>
        <dbReference type="ARBA" id="ARBA00022989"/>
    </source>
</evidence>
<keyword evidence="4" id="KW-0997">Cell inner membrane</keyword>
<comment type="subcellular location">
    <subcellularLocation>
        <location evidence="1">Cell membrane</location>
        <topology evidence="1">Multi-pass membrane protein</topology>
    </subcellularLocation>
</comment>
<feature type="transmembrane region" description="Helical" evidence="11">
    <location>
        <begin position="251"/>
        <end position="270"/>
    </location>
</feature>
<feature type="transmembrane region" description="Helical" evidence="11">
    <location>
        <begin position="334"/>
        <end position="352"/>
    </location>
</feature>
<keyword evidence="7 11" id="KW-1133">Transmembrane helix</keyword>
<dbReference type="AlphaFoldDB" id="A0A0R2PIP6"/>
<dbReference type="CDD" id="cd06579">
    <property type="entry name" value="TM_PBP1_transp_AraH_like"/>
    <property type="match status" value="1"/>
</dbReference>
<evidence type="ECO:0000256" key="3">
    <source>
        <dbReference type="ARBA" id="ARBA00022475"/>
    </source>
</evidence>
<feature type="transmembrane region" description="Helical" evidence="11">
    <location>
        <begin position="139"/>
        <end position="158"/>
    </location>
</feature>
<keyword evidence="6 11" id="KW-0812">Transmembrane</keyword>
<sequence length="408" mass="42048">MSMNNEVEVPTIKGAAVNYWARVKAGDIGSLPAVLGLVVLCLVFGSMSNVFLTPGNFANLITQAAAVIVIAMGLVFVLLLGEIDLSAGYTAGVAGAVLVILITNEGQPWYVALVASIATGALLGFILGSLVARLGIPSFVVTLAAFLAFQGILLLLAGEGGTIRVEDPTVLAVQNSNMSPTVSWIFFLIVAVAYVLTGLSSMNSRRKAGLKTELKKLWIIRTSGLLLITGLAVFALTLERSNNPDLVSLKGIPYVVPVILILLVVGTFVLGRTAFGRHIYAVGGNAEAARRAGIDVKRIRIAAFMICSSLAAIAGLIFASRQNSISPTTGGSSTLLYAVGAAVIGGTSLFGGKGKMRDAILGGLVVAVIDNGMGLLGYAAGIKFIVTGLVLLISAGVDAISRRGSTST</sequence>
<evidence type="ECO:0000256" key="1">
    <source>
        <dbReference type="ARBA" id="ARBA00004651"/>
    </source>
</evidence>
<dbReference type="GO" id="GO:0022857">
    <property type="term" value="F:transmembrane transporter activity"/>
    <property type="evidence" value="ECO:0007669"/>
    <property type="project" value="InterPro"/>
</dbReference>
<feature type="transmembrane region" description="Helical" evidence="11">
    <location>
        <begin position="87"/>
        <end position="103"/>
    </location>
</feature>
<keyword evidence="5" id="KW-0762">Sugar transport</keyword>
<feature type="transmembrane region" description="Helical" evidence="11">
    <location>
        <begin position="57"/>
        <end position="80"/>
    </location>
</feature>
<evidence type="ECO:0000256" key="8">
    <source>
        <dbReference type="ARBA" id="ARBA00023136"/>
    </source>
</evidence>
<reference evidence="12 13" key="1">
    <citation type="submission" date="2015-10" db="EMBL/GenBank/DDBJ databases">
        <title>Metagenome-Assembled Genomes uncover a global brackish microbiome.</title>
        <authorList>
            <person name="Hugerth L.W."/>
            <person name="Larsson J."/>
            <person name="Alneberg J."/>
            <person name="Lindh M.V."/>
            <person name="Legrand C."/>
            <person name="Pinhassi J."/>
            <person name="Andersson A.F."/>
        </authorList>
    </citation>
    <scope>NUCLEOTIDE SEQUENCE [LARGE SCALE GENOMIC DNA]</scope>
    <source>
        <strain evidence="12">BACL15 MAG-120619-bin91</strain>
    </source>
</reference>
<protein>
    <recommendedName>
        <fullName evidence="10">Xylose transport system permease protein XylH</fullName>
    </recommendedName>
</protein>
<dbReference type="PANTHER" id="PTHR32196:SF32">
    <property type="entry name" value="XYLOSE TRANSPORT SYSTEM PERMEASE PROTEIN XYLH"/>
    <property type="match status" value="1"/>
</dbReference>
<keyword evidence="8 11" id="KW-0472">Membrane</keyword>
<feature type="transmembrane region" description="Helical" evidence="11">
    <location>
        <begin position="31"/>
        <end position="51"/>
    </location>
</feature>
<dbReference type="Pfam" id="PF02653">
    <property type="entry name" value="BPD_transp_2"/>
    <property type="match status" value="1"/>
</dbReference>
<feature type="transmembrane region" description="Helical" evidence="11">
    <location>
        <begin position="359"/>
        <end position="378"/>
    </location>
</feature>
<comment type="function">
    <text evidence="9">Part of the binding-protein-dependent transport system for D-xylose. Probably responsible for the translocation of the substrate across the membrane.</text>
</comment>
<organism evidence="12 13">
    <name type="scientific">Actinobacteria bacterium BACL15 MAG-120619-bin91</name>
    <dbReference type="NCBI Taxonomy" id="1655562"/>
    <lineage>
        <taxon>Bacteria</taxon>
        <taxon>Bacillati</taxon>
        <taxon>Actinomycetota</taxon>
        <taxon>Actinomycetes</taxon>
        <taxon>Actinomycetes incertae sedis</taxon>
        <taxon>ac1 cluster</taxon>
    </lineage>
</organism>
<evidence type="ECO:0000256" key="5">
    <source>
        <dbReference type="ARBA" id="ARBA00022597"/>
    </source>
</evidence>
<evidence type="ECO:0000256" key="11">
    <source>
        <dbReference type="SAM" id="Phobius"/>
    </source>
</evidence>
<comment type="caution">
    <text evidence="12">The sequence shown here is derived from an EMBL/GenBank/DDBJ whole genome shotgun (WGS) entry which is preliminary data.</text>
</comment>
<evidence type="ECO:0000256" key="9">
    <source>
        <dbReference type="ARBA" id="ARBA00035611"/>
    </source>
</evidence>
<dbReference type="PANTHER" id="PTHR32196">
    <property type="entry name" value="ABC TRANSPORTER PERMEASE PROTEIN YPHD-RELATED-RELATED"/>
    <property type="match status" value="1"/>
</dbReference>
<feature type="transmembrane region" description="Helical" evidence="11">
    <location>
        <begin position="109"/>
        <end position="132"/>
    </location>
</feature>
<name>A0A0R2PIP6_9ACTN</name>
<feature type="transmembrane region" description="Helical" evidence="11">
    <location>
        <begin position="299"/>
        <end position="319"/>
    </location>
</feature>
<evidence type="ECO:0000313" key="13">
    <source>
        <dbReference type="Proteomes" id="UP000053274"/>
    </source>
</evidence>
<feature type="transmembrane region" description="Helical" evidence="11">
    <location>
        <begin position="178"/>
        <end position="197"/>
    </location>
</feature>
<evidence type="ECO:0000256" key="4">
    <source>
        <dbReference type="ARBA" id="ARBA00022519"/>
    </source>
</evidence>
<dbReference type="GO" id="GO:0005886">
    <property type="term" value="C:plasma membrane"/>
    <property type="evidence" value="ECO:0007669"/>
    <property type="project" value="UniProtKB-SubCell"/>
</dbReference>
<keyword evidence="3" id="KW-1003">Cell membrane</keyword>